<feature type="region of interest" description="Disordered" evidence="1">
    <location>
        <begin position="1"/>
        <end position="125"/>
    </location>
</feature>
<reference evidence="3 4" key="1">
    <citation type="journal article" date="2018" name="BMC Genomics">
        <title>Genomic evidence for intraspecific hybridization in a clonal and extremely halotolerant yeast.</title>
        <authorList>
            <person name="Gostincar C."/>
            <person name="Stajich J.E."/>
            <person name="Zupancic J."/>
            <person name="Zalar P."/>
            <person name="Gunde-Cimerman N."/>
        </authorList>
    </citation>
    <scope>NUCLEOTIDE SEQUENCE [LARGE SCALE GENOMIC DNA]</scope>
    <source>
        <strain evidence="3 4">EXF-6654</strain>
    </source>
</reference>
<protein>
    <recommendedName>
        <fullName evidence="2">NADAR domain-containing protein</fullName>
    </recommendedName>
</protein>
<feature type="compositionally biased region" description="Basic and acidic residues" evidence="1">
    <location>
        <begin position="538"/>
        <end position="549"/>
    </location>
</feature>
<dbReference type="SUPFAM" id="SSF143990">
    <property type="entry name" value="YbiA-like"/>
    <property type="match status" value="1"/>
</dbReference>
<feature type="compositionally biased region" description="Basic residues" evidence="1">
    <location>
        <begin position="1"/>
        <end position="12"/>
    </location>
</feature>
<dbReference type="AlphaFoldDB" id="A0A3M6YTR1"/>
<comment type="caution">
    <text evidence="3">The sequence shown here is derived from an EMBL/GenBank/DDBJ whole genome shotgun (WGS) entry which is preliminary data.</text>
</comment>
<dbReference type="InterPro" id="IPR012816">
    <property type="entry name" value="NADAR"/>
</dbReference>
<proteinExistence type="predicted"/>
<dbReference type="VEuPathDB" id="FungiDB:BTJ68_11594"/>
<feature type="compositionally biased region" description="Acidic residues" evidence="1">
    <location>
        <begin position="621"/>
        <end position="635"/>
    </location>
</feature>
<feature type="compositionally biased region" description="Basic and acidic residues" evidence="1">
    <location>
        <begin position="27"/>
        <end position="37"/>
    </location>
</feature>
<sequence>MPPKREKKRQGKKSGQLPGPGSKRLKHDTPNSERSVEAEGPDGRSTAAGQTPSAPRKKRLADPQAAVPFKKRQMQEQSAGSKGGKDLSKESSASPSEEKNGYFRNRDDYDVDTPENRKKLNASQQGFGRNEIQHYRTSRAEKITWLIHYYDDIKPHLAGPFSVFSNFAITPFRYPRLHPTHIFSCVEQAYQYAKMLIQYKLAGDFELPREILCKANGERMTVEMILRAILAEDSPSAITKLGRATCYRVKTDPSWRNKWWPAWERVVPNLLTEMVFCKFYQNEEPKKLLLATGDFTLVEASRRDPRCGIGKHASEAVRAIAKNGNKLTGANYVGSALERARTKLREVHPTAPSSYAFWQFSRWEKALNDARERKGVFNDESLSNAMKETQELWDEYYTEAGTEFATGNPIEQYPGFPKEARFIKLRMQTARQLPFDLSRPFIDKHISSQLEAGVKVEDLQLPNAGTTLAQFNNPIRVELDQEWEALQAALKQLEEQHQESPDPALADQIVETKSKMTSVLLEARNDIMTQAAEIKAREAGKNFQKEGKSPRIGNDEEAEDSEKGGRVEKDTGAATEDVEMGVDDEAGVTREDVEMGEGSGAEGAGKDEEIQVEAAAGGVEQDVEMEDVNGDENSENEAFKDPLTAAGSSTTLRPSLLEEVKKMRGRKQAFKDRVTAAGSSAAPGPLSAQVSACTKNKPYVGISPEDDEEKEVSLTQSEMEGIEAGSEDAHGNSPTITTSENAASSNLKAAYNKIVMPSNLRLHNGYALGETALRTSPINWAQHWWKIFG</sequence>
<evidence type="ECO:0000313" key="4">
    <source>
        <dbReference type="Proteomes" id="UP000282582"/>
    </source>
</evidence>
<feature type="compositionally biased region" description="Basic and acidic residues" evidence="1">
    <location>
        <begin position="96"/>
        <end position="118"/>
    </location>
</feature>
<accession>A0A3M6YTR1</accession>
<name>A0A3M6YTR1_HORWE</name>
<dbReference type="Gene3D" id="1.10.357.40">
    <property type="entry name" value="YbiA-like"/>
    <property type="match status" value="1"/>
</dbReference>
<dbReference type="InterPro" id="IPR037238">
    <property type="entry name" value="YbiA-like_sf"/>
</dbReference>
<organism evidence="3 4">
    <name type="scientific">Hortaea werneckii</name>
    <name type="common">Black yeast</name>
    <name type="synonym">Cladosporium werneckii</name>
    <dbReference type="NCBI Taxonomy" id="91943"/>
    <lineage>
        <taxon>Eukaryota</taxon>
        <taxon>Fungi</taxon>
        <taxon>Dikarya</taxon>
        <taxon>Ascomycota</taxon>
        <taxon>Pezizomycotina</taxon>
        <taxon>Dothideomycetes</taxon>
        <taxon>Dothideomycetidae</taxon>
        <taxon>Mycosphaerellales</taxon>
        <taxon>Teratosphaeriaceae</taxon>
        <taxon>Hortaea</taxon>
    </lineage>
</organism>
<gene>
    <name evidence="3" type="ORF">D0868_05883</name>
</gene>
<feature type="compositionally biased region" description="Acidic residues" evidence="1">
    <location>
        <begin position="576"/>
        <end position="586"/>
    </location>
</feature>
<evidence type="ECO:0000313" key="3">
    <source>
        <dbReference type="EMBL" id="RMY06410.1"/>
    </source>
</evidence>
<dbReference type="Proteomes" id="UP000282582">
    <property type="component" value="Unassembled WGS sequence"/>
</dbReference>
<dbReference type="EMBL" id="QWIK01000425">
    <property type="protein sequence ID" value="RMY06410.1"/>
    <property type="molecule type" value="Genomic_DNA"/>
</dbReference>
<feature type="compositionally biased region" description="Basic and acidic residues" evidence="1">
    <location>
        <begin position="561"/>
        <end position="571"/>
    </location>
</feature>
<dbReference type="Pfam" id="PF08719">
    <property type="entry name" value="NADAR"/>
    <property type="match status" value="1"/>
</dbReference>
<evidence type="ECO:0000259" key="2">
    <source>
        <dbReference type="Pfam" id="PF08719"/>
    </source>
</evidence>
<dbReference type="CDD" id="cd15457">
    <property type="entry name" value="NADAR"/>
    <property type="match status" value="1"/>
</dbReference>
<evidence type="ECO:0000256" key="1">
    <source>
        <dbReference type="SAM" id="MobiDB-lite"/>
    </source>
</evidence>
<feature type="domain" description="NADAR" evidence="2">
    <location>
        <begin position="160"/>
        <end position="345"/>
    </location>
</feature>
<feature type="region of interest" description="Disordered" evidence="1">
    <location>
        <begin position="538"/>
        <end position="653"/>
    </location>
</feature>